<dbReference type="SUPFAM" id="SSF56281">
    <property type="entry name" value="Metallo-hydrolase/oxidoreductase"/>
    <property type="match status" value="1"/>
</dbReference>
<dbReference type="SMART" id="SM00849">
    <property type="entry name" value="Lactamase_B"/>
    <property type="match status" value="1"/>
</dbReference>
<dbReference type="Proteomes" id="UP000266426">
    <property type="component" value="Unassembled WGS sequence"/>
</dbReference>
<dbReference type="InterPro" id="IPR051453">
    <property type="entry name" value="MBL_Glyoxalase_II"/>
</dbReference>
<dbReference type="CDD" id="cd06262">
    <property type="entry name" value="metallo-hydrolase-like_MBL-fold"/>
    <property type="match status" value="1"/>
</dbReference>
<dbReference type="EMBL" id="QZJZ01000049">
    <property type="protein sequence ID" value="RJP59430.1"/>
    <property type="molecule type" value="Genomic_DNA"/>
</dbReference>
<evidence type="ECO:0000313" key="6">
    <source>
        <dbReference type="EMBL" id="RJP59430.1"/>
    </source>
</evidence>
<protein>
    <submittedName>
        <fullName evidence="6">MBL fold metallo-hydrolase</fullName>
    </submittedName>
</protein>
<name>A0A3A4QZW5_9BACT</name>
<evidence type="ECO:0000256" key="2">
    <source>
        <dbReference type="ARBA" id="ARBA00022723"/>
    </source>
</evidence>
<dbReference type="PANTHER" id="PTHR46233:SF3">
    <property type="entry name" value="HYDROXYACYLGLUTATHIONE HYDROLASE GLOC"/>
    <property type="match status" value="1"/>
</dbReference>
<keyword evidence="4" id="KW-0862">Zinc</keyword>
<dbReference type="AlphaFoldDB" id="A0A3A4QZW5"/>
<dbReference type="PANTHER" id="PTHR46233">
    <property type="entry name" value="HYDROXYACYLGLUTATHIONE HYDROLASE GLOC"/>
    <property type="match status" value="1"/>
</dbReference>
<reference evidence="6 7" key="1">
    <citation type="journal article" date="2017" name="ISME J.">
        <title>Energy and carbon metabolisms in a deep terrestrial subsurface fluid microbial community.</title>
        <authorList>
            <person name="Momper L."/>
            <person name="Jungbluth S.P."/>
            <person name="Lee M.D."/>
            <person name="Amend J.P."/>
        </authorList>
    </citation>
    <scope>NUCLEOTIDE SEQUENCE [LARGE SCALE GENOMIC DNA]</scope>
    <source>
        <strain evidence="6">SURF_26</strain>
    </source>
</reference>
<organism evidence="6 7">
    <name type="scientific">Candidatus Auribacter fodinae</name>
    <dbReference type="NCBI Taxonomy" id="2093366"/>
    <lineage>
        <taxon>Bacteria</taxon>
        <taxon>Pseudomonadati</taxon>
        <taxon>Candidatus Auribacterota</taxon>
        <taxon>Candidatus Auribacteria</taxon>
        <taxon>Candidatus Auribacterales</taxon>
        <taxon>Candidatus Auribacteraceae</taxon>
        <taxon>Candidatus Auribacter</taxon>
    </lineage>
</organism>
<evidence type="ECO:0000313" key="7">
    <source>
        <dbReference type="Proteomes" id="UP000266426"/>
    </source>
</evidence>
<dbReference type="Gene3D" id="3.60.15.10">
    <property type="entry name" value="Ribonuclease Z/Hydroxyacylglutathione hydrolase-like"/>
    <property type="match status" value="1"/>
</dbReference>
<feature type="domain" description="Metallo-beta-lactamase" evidence="5">
    <location>
        <begin position="12"/>
        <end position="189"/>
    </location>
</feature>
<accession>A0A3A4QZW5</accession>
<comment type="caution">
    <text evidence="6">The sequence shown here is derived from an EMBL/GenBank/DDBJ whole genome shotgun (WGS) entry which is preliminary data.</text>
</comment>
<evidence type="ECO:0000256" key="4">
    <source>
        <dbReference type="ARBA" id="ARBA00022833"/>
    </source>
</evidence>
<dbReference type="GO" id="GO:0016787">
    <property type="term" value="F:hydrolase activity"/>
    <property type="evidence" value="ECO:0007669"/>
    <property type="project" value="UniProtKB-KW"/>
</dbReference>
<dbReference type="GO" id="GO:0046872">
    <property type="term" value="F:metal ion binding"/>
    <property type="evidence" value="ECO:0007669"/>
    <property type="project" value="UniProtKB-KW"/>
</dbReference>
<dbReference type="Pfam" id="PF00753">
    <property type="entry name" value="Lactamase_B"/>
    <property type="match status" value="1"/>
</dbReference>
<evidence type="ECO:0000256" key="3">
    <source>
        <dbReference type="ARBA" id="ARBA00022801"/>
    </source>
</evidence>
<gene>
    <name evidence="6" type="ORF">C4541_06100</name>
</gene>
<dbReference type="InterPro" id="IPR001279">
    <property type="entry name" value="Metallo-B-lactamas"/>
</dbReference>
<evidence type="ECO:0000259" key="5">
    <source>
        <dbReference type="SMART" id="SM00849"/>
    </source>
</evidence>
<comment type="cofactor">
    <cofactor evidence="1">
        <name>Zn(2+)</name>
        <dbReference type="ChEBI" id="CHEBI:29105"/>
    </cofactor>
</comment>
<evidence type="ECO:0000256" key="1">
    <source>
        <dbReference type="ARBA" id="ARBA00001947"/>
    </source>
</evidence>
<keyword evidence="3 6" id="KW-0378">Hydrolase</keyword>
<dbReference type="InterPro" id="IPR036866">
    <property type="entry name" value="RibonucZ/Hydroxyglut_hydro"/>
</dbReference>
<keyword evidence="2" id="KW-0479">Metal-binding</keyword>
<sequence length="206" mass="22675">MKIKKIVCGPLETNCYVLWCEDTMEGIIIDPGSDVSDILSFIDKTGITVKHILLTHGHFDHCCGLQALKQRFAVHITIHKDDIIYVAEAKNHALLYGIRVSEIPLPDRFLEDGDTFYFGKYAITAIATPGHTPGGVCFLAGNHLFSGDTLFQGSVGRTDLPGGNHVRLLESITTRLYTLPLNTIVYPGHGSETSIAEEKNFNPFTS</sequence>
<proteinExistence type="predicted"/>